<feature type="transmembrane region" description="Helical" evidence="2">
    <location>
        <begin position="89"/>
        <end position="108"/>
    </location>
</feature>
<feature type="compositionally biased region" description="Basic and acidic residues" evidence="1">
    <location>
        <begin position="511"/>
        <end position="528"/>
    </location>
</feature>
<keyword evidence="4" id="KW-1185">Reference proteome</keyword>
<dbReference type="Proteomes" id="UP000751190">
    <property type="component" value="Unassembled WGS sequence"/>
</dbReference>
<feature type="transmembrane region" description="Helical" evidence="2">
    <location>
        <begin position="114"/>
        <end position="133"/>
    </location>
</feature>
<feature type="transmembrane region" description="Helical" evidence="2">
    <location>
        <begin position="328"/>
        <end position="346"/>
    </location>
</feature>
<evidence type="ECO:0000313" key="4">
    <source>
        <dbReference type="Proteomes" id="UP000751190"/>
    </source>
</evidence>
<feature type="transmembrane region" description="Helical" evidence="2">
    <location>
        <begin position="178"/>
        <end position="199"/>
    </location>
</feature>
<proteinExistence type="predicted"/>
<dbReference type="OMA" id="SEYWMPF"/>
<comment type="caution">
    <text evidence="3">The sequence shown here is derived from an EMBL/GenBank/DDBJ whole genome shotgun (WGS) entry which is preliminary data.</text>
</comment>
<accession>A0A8J5XHB2</accession>
<feature type="region of interest" description="Disordered" evidence="1">
    <location>
        <begin position="451"/>
        <end position="536"/>
    </location>
</feature>
<feature type="compositionally biased region" description="Gly residues" evidence="1">
    <location>
        <begin position="501"/>
        <end position="510"/>
    </location>
</feature>
<keyword evidence="2" id="KW-0812">Transmembrane</keyword>
<organism evidence="3 4">
    <name type="scientific">Diacronema lutheri</name>
    <name type="common">Unicellular marine alga</name>
    <name type="synonym">Monochrysis lutheri</name>
    <dbReference type="NCBI Taxonomy" id="2081491"/>
    <lineage>
        <taxon>Eukaryota</taxon>
        <taxon>Haptista</taxon>
        <taxon>Haptophyta</taxon>
        <taxon>Pavlovophyceae</taxon>
        <taxon>Pavlovales</taxon>
        <taxon>Pavlovaceae</taxon>
        <taxon>Diacronema</taxon>
    </lineage>
</organism>
<feature type="transmembrane region" description="Helical" evidence="2">
    <location>
        <begin position="20"/>
        <end position="39"/>
    </location>
</feature>
<feature type="transmembrane region" description="Helical" evidence="2">
    <location>
        <begin position="416"/>
        <end position="443"/>
    </location>
</feature>
<protein>
    <submittedName>
        <fullName evidence="3">Uncharacterized protein</fullName>
    </submittedName>
</protein>
<dbReference type="EMBL" id="JAGTXO010000003">
    <property type="protein sequence ID" value="KAG8468896.1"/>
    <property type="molecule type" value="Genomic_DNA"/>
</dbReference>
<gene>
    <name evidence="3" type="ORF">KFE25_007414</name>
</gene>
<evidence type="ECO:0000256" key="1">
    <source>
        <dbReference type="SAM" id="MobiDB-lite"/>
    </source>
</evidence>
<feature type="transmembrane region" description="Helical" evidence="2">
    <location>
        <begin position="271"/>
        <end position="290"/>
    </location>
</feature>
<feature type="compositionally biased region" description="Basic and acidic residues" evidence="1">
    <location>
        <begin position="462"/>
        <end position="478"/>
    </location>
</feature>
<feature type="transmembrane region" description="Helical" evidence="2">
    <location>
        <begin position="367"/>
        <end position="385"/>
    </location>
</feature>
<feature type="transmembrane region" description="Helical" evidence="2">
    <location>
        <begin position="302"/>
        <end position="322"/>
    </location>
</feature>
<name>A0A8J5XHB2_DIALT</name>
<evidence type="ECO:0000256" key="2">
    <source>
        <dbReference type="SAM" id="Phobius"/>
    </source>
</evidence>
<reference evidence="3" key="1">
    <citation type="submission" date="2021-05" db="EMBL/GenBank/DDBJ databases">
        <title>The genome of the haptophyte Pavlova lutheri (Diacronema luteri, Pavlovales) - a model for lipid biosynthesis in eukaryotic algae.</title>
        <authorList>
            <person name="Hulatt C.J."/>
            <person name="Posewitz M.C."/>
        </authorList>
    </citation>
    <scope>NUCLEOTIDE SEQUENCE</scope>
    <source>
        <strain evidence="3">NIVA-4/92</strain>
    </source>
</reference>
<keyword evidence="2" id="KW-0472">Membrane</keyword>
<sequence>MNDGVPRGALMGASPQRARAQAAALAISCFAFYASVFFIKSAMFAAQWRGERAFGVDFKTALASAHTIGYLAGKAPALAIVPKLERHQFLRASLFIVWLAAALVGASAALPPALSVLCIFSACACLSPCWYVLQRSVEGRAFTEAIMSVASLSVIGMSGVAKATGAQMLQRGTSERCMVAWCALGGALLGTVAAVAVGMQPPPSAVDVRLRGSRARVASLRVECVLLLSRYGRGIALSTAALVLCGTVRAFRDFFHAELLAAAGLQRSPSAFASTELVVCALVLGVTACFSRVRDNLLAVRLICAAAAFGGALVAIVNGAWLAGSIGGYAWIVGTGAGTFLAYVPLGTMLYDRLLSAGGEEVTSTPLTLAGDTLVLLATAVLLAASRPVGGSVGYAERGGVEDDARTVAFDQTARFFARLALVCGILVALLTSAGGVALVGAVRQQRRQVRIRHERSNGAADARDEAETQNDERRCDDGGGTVLRGRASGELPHLLPHGRIAGGSMGEPGGSKREWHDAELEHDHSAERGGSSTRR</sequence>
<evidence type="ECO:0000313" key="3">
    <source>
        <dbReference type="EMBL" id="KAG8468896.1"/>
    </source>
</evidence>
<dbReference type="AlphaFoldDB" id="A0A8J5XHB2"/>
<keyword evidence="2" id="KW-1133">Transmembrane helix</keyword>
<dbReference type="Pfam" id="PF18943">
    <property type="entry name" value="DUF5690"/>
    <property type="match status" value="1"/>
</dbReference>
<dbReference type="InterPro" id="IPR043745">
    <property type="entry name" value="DUF5690"/>
</dbReference>